<dbReference type="Proteomes" id="UP000761264">
    <property type="component" value="Unassembled WGS sequence"/>
</dbReference>
<dbReference type="CDD" id="cd03349">
    <property type="entry name" value="LbH_XAT"/>
    <property type="match status" value="1"/>
</dbReference>
<keyword evidence="2" id="KW-0808">Transferase</keyword>
<dbReference type="PANTHER" id="PTHR43300:SF11">
    <property type="entry name" value="ACETYLTRANSFERASE RV3034C-RELATED"/>
    <property type="match status" value="1"/>
</dbReference>
<dbReference type="GO" id="GO:0046677">
    <property type="term" value="P:response to antibiotic"/>
    <property type="evidence" value="ECO:0007669"/>
    <property type="project" value="UniProtKB-KW"/>
</dbReference>
<evidence type="ECO:0000256" key="3">
    <source>
        <dbReference type="ARBA" id="ARBA00022737"/>
    </source>
</evidence>
<accession>A0A967C4D0</accession>
<keyword evidence="7" id="KW-1185">Reference proteome</keyword>
<dbReference type="EMBL" id="JAAQPH010000004">
    <property type="protein sequence ID" value="NIA68160.1"/>
    <property type="molecule type" value="Genomic_DNA"/>
</dbReference>
<evidence type="ECO:0000256" key="4">
    <source>
        <dbReference type="ARBA" id="ARBA00023251"/>
    </source>
</evidence>
<sequence>MPLLDASKKHPMVMPDGTVIEQVVYLKNVIDHPRIAVGDHSYYHDFQLRDDYAATIAPYLFPLSPEKLVIGRFAQIAHGVRFITSSANHDMSGFSTYPFWNFMMTEETTAAAVKDLFATTANKGDTVIGNDVWIGMEAVVMPGVTIGDGAIVSARAVVVKDVAPYTIVGGNPARPVKKRFSDDVIEALLDVQWWTWPTAVIEKNLDVITGADIDALRSRAAALK</sequence>
<dbReference type="GO" id="GO:0016746">
    <property type="term" value="F:acyltransferase activity"/>
    <property type="evidence" value="ECO:0007669"/>
    <property type="project" value="UniProtKB-KW"/>
</dbReference>
<keyword evidence="3" id="KW-0677">Repeat</keyword>
<gene>
    <name evidence="6" type="ORF">HBA54_06110</name>
</gene>
<name>A0A967C4D0_9PROT</name>
<dbReference type="Pfam" id="PF00132">
    <property type="entry name" value="Hexapep"/>
    <property type="match status" value="1"/>
</dbReference>
<organism evidence="6 7">
    <name type="scientific">Pelagibius litoralis</name>
    <dbReference type="NCBI Taxonomy" id="374515"/>
    <lineage>
        <taxon>Bacteria</taxon>
        <taxon>Pseudomonadati</taxon>
        <taxon>Pseudomonadota</taxon>
        <taxon>Alphaproteobacteria</taxon>
        <taxon>Rhodospirillales</taxon>
        <taxon>Rhodovibrionaceae</taxon>
        <taxon>Pelagibius</taxon>
    </lineage>
</organism>
<keyword evidence="5" id="KW-0012">Acyltransferase</keyword>
<reference evidence="6" key="1">
    <citation type="submission" date="2020-03" db="EMBL/GenBank/DDBJ databases">
        <title>Genome of Pelagibius litoralis DSM 21314T.</title>
        <authorList>
            <person name="Wang G."/>
        </authorList>
    </citation>
    <scope>NUCLEOTIDE SEQUENCE</scope>
    <source>
        <strain evidence="6">DSM 21314</strain>
    </source>
</reference>
<dbReference type="SUPFAM" id="SSF51161">
    <property type="entry name" value="Trimeric LpxA-like enzymes"/>
    <property type="match status" value="1"/>
</dbReference>
<dbReference type="FunFam" id="2.160.10.10:FF:000037">
    <property type="entry name" value="Streptogramin A acetyltransferase"/>
    <property type="match status" value="1"/>
</dbReference>
<evidence type="ECO:0000256" key="1">
    <source>
        <dbReference type="ARBA" id="ARBA00007274"/>
    </source>
</evidence>
<evidence type="ECO:0000256" key="5">
    <source>
        <dbReference type="ARBA" id="ARBA00023315"/>
    </source>
</evidence>
<evidence type="ECO:0000256" key="2">
    <source>
        <dbReference type="ARBA" id="ARBA00022679"/>
    </source>
</evidence>
<protein>
    <submittedName>
        <fullName evidence="6">CatB-related O-acetyltransferase</fullName>
    </submittedName>
</protein>
<dbReference type="AlphaFoldDB" id="A0A967C4D0"/>
<dbReference type="InterPro" id="IPR011004">
    <property type="entry name" value="Trimer_LpxA-like_sf"/>
</dbReference>
<dbReference type="Gene3D" id="2.160.10.10">
    <property type="entry name" value="Hexapeptide repeat proteins"/>
    <property type="match status" value="1"/>
</dbReference>
<dbReference type="PANTHER" id="PTHR43300">
    <property type="entry name" value="ACETYLTRANSFERASE"/>
    <property type="match status" value="1"/>
</dbReference>
<dbReference type="RefSeq" id="WP_167222482.1">
    <property type="nucleotide sequence ID" value="NZ_JAAQPH010000004.1"/>
</dbReference>
<keyword evidence="4" id="KW-0046">Antibiotic resistance</keyword>
<comment type="similarity">
    <text evidence="1">Belongs to the transferase hexapeptide repeat family.</text>
</comment>
<evidence type="ECO:0000313" key="6">
    <source>
        <dbReference type="EMBL" id="NIA68160.1"/>
    </source>
</evidence>
<dbReference type="InterPro" id="IPR050179">
    <property type="entry name" value="Trans_hexapeptide_repeat"/>
</dbReference>
<evidence type="ECO:0000313" key="7">
    <source>
        <dbReference type="Proteomes" id="UP000761264"/>
    </source>
</evidence>
<proteinExistence type="inferred from homology"/>
<comment type="caution">
    <text evidence="6">The sequence shown here is derived from an EMBL/GenBank/DDBJ whole genome shotgun (WGS) entry which is preliminary data.</text>
</comment>
<dbReference type="InterPro" id="IPR001451">
    <property type="entry name" value="Hexapep"/>
</dbReference>